<protein>
    <submittedName>
        <fullName evidence="2">Interferon regulatory factor 3</fullName>
    </submittedName>
</protein>
<sequence>MNEVDSDGSCLKQASPWTPPLKSASHCPSHATSAEWQLRPSHMPPRGANMNNTIPPSRAQGPVKETERPGTVTTQWGKSCGGETCRRPPEWKRGDVCDAAPGAGDPAMNKEPLSSLELIWAGGRGDGEGQIGREASQSARGTERELPCADLEEGCSRRMRVQRPKAGRSVAWLRKGRKASVAGEIKGGVGRWEMRWEIKQGPVHEVLAGYFSRLLQSSRQERREPTPETAQQIKTNSSSPATEVKGEAQSEGRQPSDAGVPGLQPPESEFPEPAFQISSLSDPELKRHSTYLWMTETRGIVRRMQTTDQEEALQEVTDGGRCRGPLPTTFPGLSLLGENGQVQSSRRTNVDLNIQPVRHAGPHGELPTAHPADKSHHGYELIHGDQMTLCREVRELCSAVCEARGWRKRWDTAQSLCLCWGGNHVSSSRSANPDGIPSVWQVLEENTAHDLEVYRLGRGSCRILRVGPVMPLDEITGLCPMDCSKVTDLGPEPDSKSRAQQSRQGGRVSFSTQAEVAQSRGHGESNNGQFLGVTLGPALCSRPQLHPPNVPTHPSLTPPSCRDFSPHRGRILGTTSHVTWGEQTFQLTALTPAFRGLSISPWGQAGLDSSQATGCPWAPSSFPRPHAKDSTLLFSLINLYWDLVSSGPSSPCLNHRDGGDQVSWASLSSTVIRWLLTLQSQSLTPPATNSAVPRRSQVLPCLHVFTPVVSQPGIPPPCLYGANSSCSSLRTQPRYQLFREVFPDFCHQKRGSFSLNSLKMLLPPSGAQMAPHGRNYELETYLESKGRTGPQHTVFTGPPHWAKGTPKPRILPWLVRRAGSGWTRAMCTSASCRSMVCSRTPSRRTSTSSSLGMPVVLHPWEGQARPADLEEEFPVCPELEGSVEFSQEWSKDHLAWAWPQYQTQGSHHPPDLLLNPNLEIPAPCPNSDPHSHPRKPTEAAVAVEWEGRGLGWWVPLHSLKWEFRGPLSTWVPSLPAHCLLPKGPMAGGTIRPRGVTGYRRHVLSCLGREVVGSAPWRAWQRFGPRAWGTVTGIGLWQEPLTGAGPQHDGEVPKDKKGGMFDLGPFDQLWIKSLLMVKVVPTYGPVRSASSLENTRDLYISTSHPLPLTSDQFKAYLQDLVKDMDF</sequence>
<organism evidence="2 3">
    <name type="scientific">Camelus dromedarius</name>
    <name type="common">Dromedary</name>
    <name type="synonym">Arabian camel</name>
    <dbReference type="NCBI Taxonomy" id="9838"/>
    <lineage>
        <taxon>Eukaryota</taxon>
        <taxon>Metazoa</taxon>
        <taxon>Chordata</taxon>
        <taxon>Craniata</taxon>
        <taxon>Vertebrata</taxon>
        <taxon>Euteleostomi</taxon>
        <taxon>Mammalia</taxon>
        <taxon>Eutheria</taxon>
        <taxon>Laurasiatheria</taxon>
        <taxon>Artiodactyla</taxon>
        <taxon>Tylopoda</taxon>
        <taxon>Camelidae</taxon>
        <taxon>Camelus</taxon>
    </lineage>
</organism>
<dbReference type="SUPFAM" id="SSF49879">
    <property type="entry name" value="SMAD/FHA domain"/>
    <property type="match status" value="1"/>
</dbReference>
<gene>
    <name evidence="2" type="ORF">Cadr_000004827</name>
</gene>
<evidence type="ECO:0000313" key="3">
    <source>
        <dbReference type="Proteomes" id="UP000299084"/>
    </source>
</evidence>
<feature type="compositionally biased region" description="Polar residues" evidence="1">
    <location>
        <begin position="498"/>
        <end position="516"/>
    </location>
</feature>
<dbReference type="InterPro" id="IPR008984">
    <property type="entry name" value="SMAD_FHA_dom_sf"/>
</dbReference>
<dbReference type="EMBL" id="JWIN03000003">
    <property type="protein sequence ID" value="KAB1281075.1"/>
    <property type="molecule type" value="Genomic_DNA"/>
</dbReference>
<name>A0A5N4ECJ0_CAMDR</name>
<feature type="region of interest" description="Disordered" evidence="1">
    <location>
        <begin position="218"/>
        <end position="281"/>
    </location>
</feature>
<keyword evidence="3" id="KW-1185">Reference proteome</keyword>
<feature type="compositionally biased region" description="Polar residues" evidence="1">
    <location>
        <begin position="228"/>
        <end position="241"/>
    </location>
</feature>
<evidence type="ECO:0000256" key="1">
    <source>
        <dbReference type="SAM" id="MobiDB-lite"/>
    </source>
</evidence>
<dbReference type="Proteomes" id="UP000299084">
    <property type="component" value="Unassembled WGS sequence"/>
</dbReference>
<evidence type="ECO:0000313" key="2">
    <source>
        <dbReference type="EMBL" id="KAB1281075.1"/>
    </source>
</evidence>
<dbReference type="Gene3D" id="2.60.200.10">
    <property type="match status" value="1"/>
</dbReference>
<comment type="caution">
    <text evidence="2">The sequence shown here is derived from an EMBL/GenBank/DDBJ whole genome shotgun (WGS) entry which is preliminary data.</text>
</comment>
<dbReference type="AlphaFoldDB" id="A0A5N4ECJ0"/>
<proteinExistence type="predicted"/>
<feature type="region of interest" description="Disordered" evidence="1">
    <location>
        <begin position="489"/>
        <end position="527"/>
    </location>
</feature>
<accession>A0A5N4ECJ0</accession>
<reference evidence="2 3" key="1">
    <citation type="journal article" date="2019" name="Mol. Ecol. Resour.">
        <title>Improving Illumina assemblies with Hi-C and long reads: an example with the North African dromedary.</title>
        <authorList>
            <person name="Elbers J.P."/>
            <person name="Rogers M.F."/>
            <person name="Perelman P.L."/>
            <person name="Proskuryakova A.A."/>
            <person name="Serdyukova N.A."/>
            <person name="Johnson W.E."/>
            <person name="Horin P."/>
            <person name="Corander J."/>
            <person name="Murphy D."/>
            <person name="Burger P.A."/>
        </authorList>
    </citation>
    <scope>NUCLEOTIDE SEQUENCE [LARGE SCALE GENOMIC DNA]</scope>
    <source>
        <strain evidence="2">Drom800</strain>
        <tissue evidence="2">Blood</tissue>
    </source>
</reference>
<dbReference type="InterPro" id="IPR017855">
    <property type="entry name" value="SMAD-like_dom_sf"/>
</dbReference>
<feature type="region of interest" description="Disordered" evidence="1">
    <location>
        <begin position="1"/>
        <end position="85"/>
    </location>
</feature>